<evidence type="ECO:0000313" key="7">
    <source>
        <dbReference type="Proteomes" id="UP000596960"/>
    </source>
</evidence>
<dbReference type="SMART" id="SM00382">
    <property type="entry name" value="AAA"/>
    <property type="match status" value="1"/>
</dbReference>
<organism evidence="5 6">
    <name type="scientific">Staphylococcus schweitzeri</name>
    <dbReference type="NCBI Taxonomy" id="1654388"/>
    <lineage>
        <taxon>Bacteria</taxon>
        <taxon>Bacillati</taxon>
        <taxon>Bacillota</taxon>
        <taxon>Bacilli</taxon>
        <taxon>Bacillales</taxon>
        <taxon>Staphylococcaceae</taxon>
        <taxon>Staphylococcus</taxon>
    </lineage>
</organism>
<dbReference type="GO" id="GO:0034605">
    <property type="term" value="P:cellular response to heat"/>
    <property type="evidence" value="ECO:0007669"/>
    <property type="project" value="TreeGrafter"/>
</dbReference>
<dbReference type="InterPro" id="IPR050130">
    <property type="entry name" value="ClpA_ClpB"/>
</dbReference>
<feature type="domain" description="AAA+ ATPase" evidence="3">
    <location>
        <begin position="159"/>
        <end position="302"/>
    </location>
</feature>
<keyword evidence="7" id="KW-1185">Reference proteome</keyword>
<dbReference type="PANTHER" id="PTHR11638">
    <property type="entry name" value="ATP-DEPENDENT CLP PROTEASE"/>
    <property type="match status" value="1"/>
</dbReference>
<dbReference type="InterPro" id="IPR027417">
    <property type="entry name" value="P-loop_NTPase"/>
</dbReference>
<evidence type="ECO:0000259" key="3">
    <source>
        <dbReference type="SMART" id="SM00382"/>
    </source>
</evidence>
<dbReference type="EMBL" id="JADAMT010000017">
    <property type="protein sequence ID" value="MBE2129614.1"/>
    <property type="molecule type" value="Genomic_DNA"/>
</dbReference>
<evidence type="ECO:0000313" key="4">
    <source>
        <dbReference type="EMBL" id="MBE2129614.1"/>
    </source>
</evidence>
<name>A0A2K4AM64_9STAP</name>
<dbReference type="InterPro" id="IPR003959">
    <property type="entry name" value="ATPase_AAA_core"/>
</dbReference>
<sequence>MGNKFIKIVTGDINQFYEEKKGNFFINFLDVIENLKSLFNGDESILNASLGLSKDFIINEGSVKRLTSSFESELGMLIKPLKEEGFLERIYIINPTVTLNESIKKLYPENVDEIKYSFYSYKNDDIIKSYKITNSEIRGQEKAIKKIHSSLINHNNSNKTKVFLLYGPAGVGKTESIKSIAKILFGDDKLKRIQLSMQNDTEGYNYIFGNNKHKKSLSEDILNRKSNFILLDEFDKCPANTYNAFYQMFDENIFKDNHFQIDLSGTIIFCTTNFKDKNNIKNILGSALYSRIDVFVKYETIDEKIKYEYLEKLYHKLISKYDESTKETLLSSGLLKVLLKQDINKLSMREIDSMTIESINRYLFNCLLEKELYPQIHE</sequence>
<dbReference type="RefSeq" id="WP_051981585.1">
    <property type="nucleotide sequence ID" value="NZ_CCEL01000014.1"/>
</dbReference>
<dbReference type="InterPro" id="IPR001270">
    <property type="entry name" value="ClpA/B"/>
</dbReference>
<dbReference type="GO" id="GO:0005737">
    <property type="term" value="C:cytoplasm"/>
    <property type="evidence" value="ECO:0007669"/>
    <property type="project" value="TreeGrafter"/>
</dbReference>
<dbReference type="EMBL" id="PPQS01000008">
    <property type="protein sequence ID" value="PNZ51107.1"/>
    <property type="molecule type" value="Genomic_DNA"/>
</dbReference>
<gene>
    <name evidence="5" type="ORF">CD116_01990</name>
    <name evidence="4" type="ORF">ILQ21_11205</name>
</gene>
<evidence type="ECO:0000256" key="1">
    <source>
        <dbReference type="ARBA" id="ARBA00022741"/>
    </source>
</evidence>
<dbReference type="PRINTS" id="PR00300">
    <property type="entry name" value="CLPPROTEASEA"/>
</dbReference>
<dbReference type="Gene3D" id="3.40.50.300">
    <property type="entry name" value="P-loop containing nucleotide triphosphate hydrolases"/>
    <property type="match status" value="1"/>
</dbReference>
<reference evidence="4 7" key="2">
    <citation type="submission" date="2020-10" db="EMBL/GenBank/DDBJ databases">
        <title>Phenotypic and genomic profiling of Staphylococcus argenteus in Canada and the United States and recommendations for clinical result reporting.</title>
        <authorList>
            <person name="Eshaghi A."/>
            <person name="Bommersbach C."/>
            <person name="Zitterman S."/>
            <person name="Burnham C.-A.D."/>
            <person name="Patel R."/>
            <person name="Schuetz A.N."/>
            <person name="Patel S.N."/>
            <person name="Kus J.V."/>
        </authorList>
    </citation>
    <scope>NUCLEOTIDE SEQUENCE [LARGE SCALE GENOMIC DNA]</scope>
    <source>
        <strain evidence="4 7">DSM 28300</strain>
    </source>
</reference>
<dbReference type="SUPFAM" id="SSF52540">
    <property type="entry name" value="P-loop containing nucleoside triphosphate hydrolases"/>
    <property type="match status" value="1"/>
</dbReference>
<dbReference type="GO" id="GO:0016887">
    <property type="term" value="F:ATP hydrolysis activity"/>
    <property type="evidence" value="ECO:0007669"/>
    <property type="project" value="InterPro"/>
</dbReference>
<comment type="caution">
    <text evidence="5">The sequence shown here is derived from an EMBL/GenBank/DDBJ whole genome shotgun (WGS) entry which is preliminary data.</text>
</comment>
<evidence type="ECO:0000313" key="6">
    <source>
        <dbReference type="Proteomes" id="UP000236395"/>
    </source>
</evidence>
<dbReference type="InterPro" id="IPR003593">
    <property type="entry name" value="AAA+_ATPase"/>
</dbReference>
<dbReference type="Pfam" id="PF07724">
    <property type="entry name" value="AAA_2"/>
    <property type="match status" value="1"/>
</dbReference>
<evidence type="ECO:0000313" key="5">
    <source>
        <dbReference type="EMBL" id="PNZ51107.1"/>
    </source>
</evidence>
<evidence type="ECO:0000256" key="2">
    <source>
        <dbReference type="ARBA" id="ARBA00022840"/>
    </source>
</evidence>
<dbReference type="Proteomes" id="UP000596960">
    <property type="component" value="Unassembled WGS sequence"/>
</dbReference>
<dbReference type="GO" id="GO:0005524">
    <property type="term" value="F:ATP binding"/>
    <property type="evidence" value="ECO:0007669"/>
    <property type="project" value="UniProtKB-KW"/>
</dbReference>
<dbReference type="AlphaFoldDB" id="A0A2K4AM64"/>
<dbReference type="GeneID" id="98346525"/>
<dbReference type="PANTHER" id="PTHR11638:SF18">
    <property type="entry name" value="HEAT SHOCK PROTEIN 104"/>
    <property type="match status" value="1"/>
</dbReference>
<accession>A0A2K4AM64</accession>
<reference evidence="5 6" key="1">
    <citation type="submission" date="2017-08" db="EMBL/GenBank/DDBJ databases">
        <title>Draft genome sequences of 64 type strains of genus Staph aureus.</title>
        <authorList>
            <person name="Cole K."/>
            <person name="Golubchik T."/>
            <person name="Russell J."/>
            <person name="Foster D."/>
            <person name="Llewelyn M."/>
            <person name="Wilson D."/>
            <person name="Crook D."/>
            <person name="Paul J."/>
        </authorList>
    </citation>
    <scope>NUCLEOTIDE SEQUENCE [LARGE SCALE GENOMIC DNA]</scope>
    <source>
        <strain evidence="5 6">DSM 28300</strain>
    </source>
</reference>
<keyword evidence="1" id="KW-0547">Nucleotide-binding</keyword>
<protein>
    <submittedName>
        <fullName evidence="4">AAA family ATPase</fullName>
    </submittedName>
</protein>
<proteinExistence type="predicted"/>
<dbReference type="Proteomes" id="UP000236395">
    <property type="component" value="Unassembled WGS sequence"/>
</dbReference>
<keyword evidence="2" id="KW-0067">ATP-binding</keyword>